<dbReference type="Pfam" id="PF13830">
    <property type="entry name" value="DUF4192"/>
    <property type="match status" value="1"/>
</dbReference>
<dbReference type="Proteomes" id="UP001589707">
    <property type="component" value="Unassembled WGS sequence"/>
</dbReference>
<evidence type="ECO:0000256" key="1">
    <source>
        <dbReference type="SAM" id="MobiDB-lite"/>
    </source>
</evidence>
<comment type="caution">
    <text evidence="2">The sequence shown here is derived from an EMBL/GenBank/DDBJ whole genome shotgun (WGS) entry which is preliminary data.</text>
</comment>
<evidence type="ECO:0000313" key="2">
    <source>
        <dbReference type="EMBL" id="MFB9777991.1"/>
    </source>
</evidence>
<evidence type="ECO:0000313" key="3">
    <source>
        <dbReference type="Proteomes" id="UP001589707"/>
    </source>
</evidence>
<sequence>MKDAPEEIATEIISTVPYLLEYQPTDSLVLVTFDRGESTITFGPALRIDFTAEAVSDCTEEALLTPVCALRRVTATECAMPVLFCDEKQAAVLQSRLPDSTGAERSAFAQPLDFICEALHCAGFETFRPWWVSPFSYGTFDGRAQVGFVPQLASTRAVQQLTLSNGAPHASFSAAAALPACDVDTERAIDAARAAGHHRSDLHDAWLAEALRYADLVESGEHHDLQALPQPDPLAVLGLEDLCAQEWGRDAVQMLVCFEHSAFLPEDMRLLDPGEFGPYAEAVAPLAEATADVPGISERRPDARRTHYGIMLLKMMATYVSMDHLPAVLALIAWMEWSVGRASFAQRFARNALSFDSEHKLAHLVDHAVESGTLPGWAKEPHVPGEQVSDDLLATASEAQGPEENAWQDSSDGAGPMVLGWDDPPVLEG</sequence>
<dbReference type="RefSeq" id="WP_376842006.1">
    <property type="nucleotide sequence ID" value="NZ_JBHMAU010000133.1"/>
</dbReference>
<accession>A0ABV5X7E6</accession>
<dbReference type="EMBL" id="JBHMAU010000133">
    <property type="protein sequence ID" value="MFB9777991.1"/>
    <property type="molecule type" value="Genomic_DNA"/>
</dbReference>
<keyword evidence="3" id="KW-1185">Reference proteome</keyword>
<gene>
    <name evidence="2" type="ORF">ACFFN1_16560</name>
</gene>
<name>A0ABV5X7E6_9MICO</name>
<dbReference type="InterPro" id="IPR025447">
    <property type="entry name" value="DUF4192"/>
</dbReference>
<reference evidence="2 3" key="1">
    <citation type="submission" date="2024-09" db="EMBL/GenBank/DDBJ databases">
        <authorList>
            <person name="Sun Q."/>
            <person name="Mori K."/>
        </authorList>
    </citation>
    <scope>NUCLEOTIDE SEQUENCE [LARGE SCALE GENOMIC DNA]</scope>
    <source>
        <strain evidence="2 3">JCM 11683</strain>
    </source>
</reference>
<proteinExistence type="predicted"/>
<protein>
    <submittedName>
        <fullName evidence="2">DUF4192 family protein</fullName>
    </submittedName>
</protein>
<organism evidence="2 3">
    <name type="scientific">Brevibacterium otitidis</name>
    <dbReference type="NCBI Taxonomy" id="53364"/>
    <lineage>
        <taxon>Bacteria</taxon>
        <taxon>Bacillati</taxon>
        <taxon>Actinomycetota</taxon>
        <taxon>Actinomycetes</taxon>
        <taxon>Micrococcales</taxon>
        <taxon>Brevibacteriaceae</taxon>
        <taxon>Brevibacterium</taxon>
    </lineage>
</organism>
<feature type="region of interest" description="Disordered" evidence="1">
    <location>
        <begin position="389"/>
        <end position="429"/>
    </location>
</feature>